<feature type="transmembrane region" description="Helical" evidence="1">
    <location>
        <begin position="389"/>
        <end position="414"/>
    </location>
</feature>
<evidence type="ECO:0000256" key="1">
    <source>
        <dbReference type="SAM" id="Phobius"/>
    </source>
</evidence>
<feature type="transmembrane region" description="Helical" evidence="1">
    <location>
        <begin position="420"/>
        <end position="441"/>
    </location>
</feature>
<feature type="transmembrane region" description="Helical" evidence="1">
    <location>
        <begin position="327"/>
        <end position="348"/>
    </location>
</feature>
<dbReference type="Proteomes" id="UP000231246">
    <property type="component" value="Unassembled WGS sequence"/>
</dbReference>
<protein>
    <submittedName>
        <fullName evidence="2">Uncharacterized protein</fullName>
    </submittedName>
</protein>
<keyword evidence="1" id="KW-0472">Membrane</keyword>
<organism evidence="2 3">
    <name type="scientific">Candidatus Roizmanbacteria bacterium CG22_combo_CG10-13_8_21_14_all_38_20</name>
    <dbReference type="NCBI Taxonomy" id="1974862"/>
    <lineage>
        <taxon>Bacteria</taxon>
        <taxon>Candidatus Roizmaniibacteriota</taxon>
    </lineage>
</organism>
<reference evidence="2 3" key="1">
    <citation type="submission" date="2017-09" db="EMBL/GenBank/DDBJ databases">
        <title>Depth-based differentiation of microbial function through sediment-hosted aquifers and enrichment of novel symbionts in the deep terrestrial subsurface.</title>
        <authorList>
            <person name="Probst A.J."/>
            <person name="Ladd B."/>
            <person name="Jarett J.K."/>
            <person name="Geller-Mcgrath D.E."/>
            <person name="Sieber C.M."/>
            <person name="Emerson J.B."/>
            <person name="Anantharaman K."/>
            <person name="Thomas B.C."/>
            <person name="Malmstrom R."/>
            <person name="Stieglmeier M."/>
            <person name="Klingl A."/>
            <person name="Woyke T."/>
            <person name="Ryan C.M."/>
            <person name="Banfield J.F."/>
        </authorList>
    </citation>
    <scope>NUCLEOTIDE SEQUENCE [LARGE SCALE GENOMIC DNA]</scope>
    <source>
        <strain evidence="2">CG22_combo_CG10-13_8_21_14_all_38_20</strain>
    </source>
</reference>
<feature type="transmembrane region" description="Helical" evidence="1">
    <location>
        <begin position="294"/>
        <end position="315"/>
    </location>
</feature>
<comment type="caution">
    <text evidence="2">The sequence shown here is derived from an EMBL/GenBank/DDBJ whole genome shotgun (WGS) entry which is preliminary data.</text>
</comment>
<sequence>MIQIHPLTQALISSLQISQSDKKDDSPKVEVSETVTFLGALYEKMRNAVEYREGHLVRKAAIERVIRRRIVINQGGAEYIETLVKEMLWGRYLASGSITEKTVEQAKNAATRYFDLRRKLISQLNNQQQINEVSDWIISQLSCKLEFILAPNPKIEAITNYVYQWLRNNIHIENESEATKDILIYLAIQEGLNKVDTPLLRYHLVELYGEEKLFADFWGTYKFVNKHVEHPLRNKLVNYVRKQTAPFLILESIVLTNSPDQVKRILTDEKTLVEKITTICTSKYKQVSKRLRRAAIRSVIYLFLTKAIFAILLEVPFDRYLEGEIKIVPLIINTSMPPILMGLIALLITTPGKDNTKRIIDRIKEIITTQKPNTDKKQFDANPSVNRPLLAFIFTTIYSLTFLLIFGFIIWGLTNLNFNFASQLIFIFFLTVVSFFAYRIRLIPREYVYKEKGNVFAPIIDFLMVPILSVGKRLSSDLSKINVITFIFDFILEAPFKAIFEVFEEWFGFMKSKREEIA</sequence>
<proteinExistence type="predicted"/>
<name>A0A2H0BX54_9BACT</name>
<gene>
    <name evidence="2" type="ORF">COW99_03165</name>
</gene>
<evidence type="ECO:0000313" key="2">
    <source>
        <dbReference type="EMBL" id="PIP61620.1"/>
    </source>
</evidence>
<evidence type="ECO:0000313" key="3">
    <source>
        <dbReference type="Proteomes" id="UP000231246"/>
    </source>
</evidence>
<keyword evidence="1" id="KW-1133">Transmembrane helix</keyword>
<dbReference type="AlphaFoldDB" id="A0A2H0BX54"/>
<dbReference type="EMBL" id="PCTA01000022">
    <property type="protein sequence ID" value="PIP61620.1"/>
    <property type="molecule type" value="Genomic_DNA"/>
</dbReference>
<accession>A0A2H0BX54</accession>
<keyword evidence="1" id="KW-0812">Transmembrane</keyword>